<keyword evidence="13" id="KW-1185">Reference proteome</keyword>
<evidence type="ECO:0000256" key="7">
    <source>
        <dbReference type="ARBA" id="ARBA00023004"/>
    </source>
</evidence>
<dbReference type="AlphaFoldDB" id="A0A380TQK2"/>
<keyword evidence="9 10" id="KW-0143">Chaperone</keyword>
<dbReference type="InterPro" id="IPR010723">
    <property type="entry name" value="HemN_C"/>
</dbReference>
<evidence type="ECO:0000256" key="1">
    <source>
        <dbReference type="ARBA" id="ARBA00001966"/>
    </source>
</evidence>
<dbReference type="OrthoDB" id="9808022at2"/>
<keyword evidence="10" id="KW-0004">4Fe-4S</keyword>
<organism evidence="12 13">
    <name type="scientific">[Actinobacillus] rossii</name>
    <dbReference type="NCBI Taxonomy" id="123820"/>
    <lineage>
        <taxon>Bacteria</taxon>
        <taxon>Pseudomonadati</taxon>
        <taxon>Pseudomonadota</taxon>
        <taxon>Gammaproteobacteria</taxon>
        <taxon>Pasteurellales</taxon>
        <taxon>Pasteurellaceae</taxon>
    </lineage>
</organism>
<dbReference type="GO" id="GO:0005737">
    <property type="term" value="C:cytoplasm"/>
    <property type="evidence" value="ECO:0007669"/>
    <property type="project" value="UniProtKB-SubCell"/>
</dbReference>
<evidence type="ECO:0000256" key="4">
    <source>
        <dbReference type="ARBA" id="ARBA00022617"/>
    </source>
</evidence>
<dbReference type="Proteomes" id="UP000254649">
    <property type="component" value="Unassembled WGS sequence"/>
</dbReference>
<keyword evidence="10" id="KW-0963">Cytoplasm</keyword>
<sequence>MIELMLPPLSLYVHIPWCVQKCPYCDFNSHGQKGNIPEHDYIQHLLTDLRQDLSRYAESIQGRPLVSIFIGGGTPSLFSAEGIRDLLKGIQCALPFAENIEITLEANPGTVEAARFKGYVDAGVTRISMGIQSFSDEKLRALGRIHNSQEAKSAVGFAQDLLEHGLKSFNLDLMHGLPNQTVEQALDDLRQAIASNSPHLSWYQLTIEPNTMFAYRPPTLPDDDALWDIFEQGHQLLSAAGYQQYETSAYAKPNFQCQHNLNYWRFGDYLAIGCGAHGKLSFTDGRIIRFSKTKHPKGYMRGDYLYEEKNVPETERAFEFFVNRFRLLEVVPKNEFTWLTGLPESAVKNEIVWALENGYLCETDQYWQVTEQGKLFLNELLEKFLPE</sequence>
<keyword evidence="7 10" id="KW-0408">Iron</keyword>
<evidence type="ECO:0000313" key="13">
    <source>
        <dbReference type="Proteomes" id="UP000254649"/>
    </source>
</evidence>
<dbReference type="CDD" id="cd01335">
    <property type="entry name" value="Radical_SAM"/>
    <property type="match status" value="1"/>
</dbReference>
<evidence type="ECO:0000259" key="11">
    <source>
        <dbReference type="PROSITE" id="PS51918"/>
    </source>
</evidence>
<protein>
    <recommendedName>
        <fullName evidence="3 10">Heme chaperone HemW</fullName>
    </recommendedName>
</protein>
<keyword evidence="6 10" id="KW-0479">Metal-binding</keyword>
<dbReference type="NCBIfam" id="TIGR00539">
    <property type="entry name" value="hemN_rel"/>
    <property type="match status" value="1"/>
</dbReference>
<evidence type="ECO:0000256" key="6">
    <source>
        <dbReference type="ARBA" id="ARBA00022723"/>
    </source>
</evidence>
<evidence type="ECO:0000256" key="10">
    <source>
        <dbReference type="RuleBase" id="RU364116"/>
    </source>
</evidence>
<dbReference type="SFLD" id="SFLDF00288">
    <property type="entry name" value="HemN-like__clustered_with_nucl"/>
    <property type="match status" value="1"/>
</dbReference>
<comment type="similarity">
    <text evidence="2">Belongs to the anaerobic coproporphyrinogen-III oxidase family. HemW subfamily.</text>
</comment>
<feature type="domain" description="Radical SAM core" evidence="11">
    <location>
        <begin position="3"/>
        <end position="243"/>
    </location>
</feature>
<evidence type="ECO:0000313" key="12">
    <source>
        <dbReference type="EMBL" id="SUT90427.1"/>
    </source>
</evidence>
<comment type="subcellular location">
    <subcellularLocation>
        <location evidence="10">Cytoplasm</location>
    </subcellularLocation>
</comment>
<name>A0A380TQK2_9PAST</name>
<dbReference type="GO" id="GO:0006779">
    <property type="term" value="P:porphyrin-containing compound biosynthetic process"/>
    <property type="evidence" value="ECO:0007669"/>
    <property type="project" value="InterPro"/>
</dbReference>
<dbReference type="GO" id="GO:0004109">
    <property type="term" value="F:coproporphyrinogen oxidase activity"/>
    <property type="evidence" value="ECO:0007669"/>
    <property type="project" value="InterPro"/>
</dbReference>
<dbReference type="PANTHER" id="PTHR13932:SF5">
    <property type="entry name" value="RADICAL S-ADENOSYL METHIONINE DOMAIN-CONTAINING PROTEIN 1, MITOCHONDRIAL"/>
    <property type="match status" value="1"/>
</dbReference>
<comment type="cofactor">
    <cofactor evidence="1">
        <name>[4Fe-4S] cluster</name>
        <dbReference type="ChEBI" id="CHEBI:49883"/>
    </cofactor>
</comment>
<dbReference type="InterPro" id="IPR058240">
    <property type="entry name" value="rSAM_sf"/>
</dbReference>
<dbReference type="PANTHER" id="PTHR13932">
    <property type="entry name" value="COPROPORPHYRINIGEN III OXIDASE"/>
    <property type="match status" value="1"/>
</dbReference>
<dbReference type="SFLD" id="SFLDG01065">
    <property type="entry name" value="anaerobic_coproporphyrinogen-I"/>
    <property type="match status" value="1"/>
</dbReference>
<keyword evidence="12" id="KW-0560">Oxidoreductase</keyword>
<keyword evidence="5 10" id="KW-0949">S-adenosyl-L-methionine</keyword>
<dbReference type="SUPFAM" id="SSF102114">
    <property type="entry name" value="Radical SAM enzymes"/>
    <property type="match status" value="1"/>
</dbReference>
<evidence type="ECO:0000256" key="3">
    <source>
        <dbReference type="ARBA" id="ARBA00017228"/>
    </source>
</evidence>
<dbReference type="InterPro" id="IPR013785">
    <property type="entry name" value="Aldolase_TIM"/>
</dbReference>
<evidence type="ECO:0000256" key="8">
    <source>
        <dbReference type="ARBA" id="ARBA00023014"/>
    </source>
</evidence>
<dbReference type="GO" id="GO:0046872">
    <property type="term" value="F:metal ion binding"/>
    <property type="evidence" value="ECO:0007669"/>
    <property type="project" value="UniProtKB-UniRule"/>
</dbReference>
<reference evidence="12 13" key="1">
    <citation type="submission" date="2018-06" db="EMBL/GenBank/DDBJ databases">
        <authorList>
            <consortium name="Pathogen Informatics"/>
            <person name="Doyle S."/>
        </authorList>
    </citation>
    <scope>NUCLEOTIDE SEQUENCE [LARGE SCALE GENOMIC DNA]</scope>
    <source>
        <strain evidence="12 13">NCTC10801</strain>
    </source>
</reference>
<dbReference type="SMART" id="SM00729">
    <property type="entry name" value="Elp3"/>
    <property type="match status" value="1"/>
</dbReference>
<dbReference type="Pfam" id="PF06969">
    <property type="entry name" value="HemN_C"/>
    <property type="match status" value="1"/>
</dbReference>
<dbReference type="InterPro" id="IPR034505">
    <property type="entry name" value="Coproporphyrinogen-III_oxidase"/>
</dbReference>
<dbReference type="PROSITE" id="PS51918">
    <property type="entry name" value="RADICAL_SAM"/>
    <property type="match status" value="1"/>
</dbReference>
<dbReference type="InterPro" id="IPR007197">
    <property type="entry name" value="rSAM"/>
</dbReference>
<accession>A0A380TQK2</accession>
<dbReference type="SFLD" id="SFLDF00562">
    <property type="entry name" value="HemN-like__clustered_with_heat"/>
    <property type="match status" value="1"/>
</dbReference>
<dbReference type="InterPro" id="IPR006638">
    <property type="entry name" value="Elp3/MiaA/NifB-like_rSAM"/>
</dbReference>
<evidence type="ECO:0000256" key="9">
    <source>
        <dbReference type="ARBA" id="ARBA00023186"/>
    </source>
</evidence>
<dbReference type="Pfam" id="PF04055">
    <property type="entry name" value="Radical_SAM"/>
    <property type="match status" value="1"/>
</dbReference>
<proteinExistence type="inferred from homology"/>
<comment type="function">
    <text evidence="10">Probably acts as a heme chaperone, transferring heme to an unknown acceptor. Binds one molecule of heme per monomer, possibly covalently. Binds 1 [4Fe-4S] cluster. The cluster is coordinated with 3 cysteines and an exchangeable S-adenosyl-L-methionine.</text>
</comment>
<dbReference type="SFLD" id="SFLDS00029">
    <property type="entry name" value="Radical_SAM"/>
    <property type="match status" value="1"/>
</dbReference>
<evidence type="ECO:0000256" key="5">
    <source>
        <dbReference type="ARBA" id="ARBA00022691"/>
    </source>
</evidence>
<gene>
    <name evidence="12" type="primary">hemN_2</name>
    <name evidence="12" type="ORF">NCTC10801_01220</name>
</gene>
<keyword evidence="8 10" id="KW-0411">Iron-sulfur</keyword>
<dbReference type="GO" id="GO:0051539">
    <property type="term" value="F:4 iron, 4 sulfur cluster binding"/>
    <property type="evidence" value="ECO:0007669"/>
    <property type="project" value="UniProtKB-UniRule"/>
</dbReference>
<evidence type="ECO:0000256" key="2">
    <source>
        <dbReference type="ARBA" id="ARBA00006100"/>
    </source>
</evidence>
<dbReference type="EMBL" id="UFRQ01000003">
    <property type="protein sequence ID" value="SUT90427.1"/>
    <property type="molecule type" value="Genomic_DNA"/>
</dbReference>
<dbReference type="Gene3D" id="3.20.20.70">
    <property type="entry name" value="Aldolase class I"/>
    <property type="match status" value="1"/>
</dbReference>
<dbReference type="InterPro" id="IPR004559">
    <property type="entry name" value="HemW-like"/>
</dbReference>
<keyword evidence="4 10" id="KW-0349">Heme</keyword>